<keyword evidence="1" id="KW-0378">Hydrolase</keyword>
<dbReference type="InterPro" id="IPR003305">
    <property type="entry name" value="CenC_carb-bd"/>
</dbReference>
<evidence type="ECO:0000256" key="1">
    <source>
        <dbReference type="ARBA" id="ARBA00022801"/>
    </source>
</evidence>
<protein>
    <recommendedName>
        <fullName evidence="2">CBM-cenC domain-containing protein</fullName>
    </recommendedName>
</protein>
<accession>A0A1H5JLJ6</accession>
<dbReference type="RefSeq" id="WP_218027744.1">
    <property type="nucleotide sequence ID" value="NZ_FNTS01000002.1"/>
</dbReference>
<evidence type="ECO:0000313" key="3">
    <source>
        <dbReference type="EMBL" id="SEE53356.1"/>
    </source>
</evidence>
<evidence type="ECO:0000259" key="2">
    <source>
        <dbReference type="Pfam" id="PF02018"/>
    </source>
</evidence>
<evidence type="ECO:0000313" key="4">
    <source>
        <dbReference type="Proteomes" id="UP000182179"/>
    </source>
</evidence>
<reference evidence="3 4" key="1">
    <citation type="submission" date="2016-10" db="EMBL/GenBank/DDBJ databases">
        <authorList>
            <person name="Varghese N."/>
            <person name="Submissions S."/>
        </authorList>
    </citation>
    <scope>NUCLEOTIDE SEQUENCE [LARGE SCALE GENOMIC DNA]</scope>
    <source>
        <strain evidence="3 4">BS2773</strain>
    </source>
</reference>
<keyword evidence="4" id="KW-1185">Reference proteome</keyword>
<gene>
    <name evidence="3" type="ORF">SAMN04515675_6077</name>
</gene>
<organism evidence="3 4">
    <name type="scientific">Pseudomonas costantinii</name>
    <dbReference type="NCBI Taxonomy" id="168469"/>
    <lineage>
        <taxon>Bacteria</taxon>
        <taxon>Pseudomonadati</taxon>
        <taxon>Pseudomonadota</taxon>
        <taxon>Gammaproteobacteria</taxon>
        <taxon>Pseudomonadales</taxon>
        <taxon>Pseudomonadaceae</taxon>
        <taxon>Pseudomonas</taxon>
    </lineage>
</organism>
<proteinExistence type="predicted"/>
<name>A0A1H5JLJ6_9PSED</name>
<comment type="caution">
    <text evidence="3">The sequence shown here is derived from an EMBL/GenBank/DDBJ whole genome shotgun (WGS) entry which is preliminary data.</text>
</comment>
<sequence length="267" mass="28635">MIKEYKRLALRTGGNHYIYTDGLADFVAVLKDTICTGKVPQDESIADRKDEADKLEGVKPTCKPGGGNLCEQLPEIVKAVNTLADVLKNLVEACAPRNTGDKHPCHCHDSGGTGTTPTPKPEVVPFLDVTTFDQSNWNNWTAGPAGHDLKVLESVDGGAAVEFITNAGKNHAGVILKKTLTGLTPGREYSWTTQAKRIIGKYAVPRLSLQVDGKEIASPVDLTKTDELISISGKFTASSDKAELEVVSHTADSKGNDFHISELKIVG</sequence>
<dbReference type="EMBL" id="FNTS01000002">
    <property type="protein sequence ID" value="SEE53356.1"/>
    <property type="molecule type" value="Genomic_DNA"/>
</dbReference>
<dbReference type="Gene3D" id="2.60.120.260">
    <property type="entry name" value="Galactose-binding domain-like"/>
    <property type="match status" value="1"/>
</dbReference>
<dbReference type="Pfam" id="PF02018">
    <property type="entry name" value="CBM_4_9"/>
    <property type="match status" value="1"/>
</dbReference>
<dbReference type="Proteomes" id="UP000182179">
    <property type="component" value="Unassembled WGS sequence"/>
</dbReference>
<feature type="domain" description="CBM-cenC" evidence="2">
    <location>
        <begin position="131"/>
        <end position="250"/>
    </location>
</feature>